<evidence type="ECO:0000313" key="2">
    <source>
        <dbReference type="EMBL" id="KFM69086.1"/>
    </source>
</evidence>
<organism evidence="2 3">
    <name type="scientific">Stegodyphus mimosarum</name>
    <name type="common">African social velvet spider</name>
    <dbReference type="NCBI Taxonomy" id="407821"/>
    <lineage>
        <taxon>Eukaryota</taxon>
        <taxon>Metazoa</taxon>
        <taxon>Ecdysozoa</taxon>
        <taxon>Arthropoda</taxon>
        <taxon>Chelicerata</taxon>
        <taxon>Arachnida</taxon>
        <taxon>Araneae</taxon>
        <taxon>Araneomorphae</taxon>
        <taxon>Entelegynae</taxon>
        <taxon>Eresoidea</taxon>
        <taxon>Eresidae</taxon>
        <taxon>Stegodyphus</taxon>
    </lineage>
</organism>
<gene>
    <name evidence="2" type="ORF">X975_21523</name>
</gene>
<keyword evidence="3" id="KW-1185">Reference proteome</keyword>
<name>A0A087TVE7_STEMI</name>
<proteinExistence type="predicted"/>
<dbReference type="AlphaFoldDB" id="A0A087TVE7"/>
<evidence type="ECO:0000256" key="1">
    <source>
        <dbReference type="SAM" id="MobiDB-lite"/>
    </source>
</evidence>
<dbReference type="EMBL" id="KK116919">
    <property type="protein sequence ID" value="KFM69086.1"/>
    <property type="molecule type" value="Genomic_DNA"/>
</dbReference>
<dbReference type="Proteomes" id="UP000054359">
    <property type="component" value="Unassembled WGS sequence"/>
</dbReference>
<evidence type="ECO:0000313" key="3">
    <source>
        <dbReference type="Proteomes" id="UP000054359"/>
    </source>
</evidence>
<feature type="region of interest" description="Disordered" evidence="1">
    <location>
        <begin position="54"/>
        <end position="77"/>
    </location>
</feature>
<protein>
    <submittedName>
        <fullName evidence="2">Uncharacterized protein</fullName>
    </submittedName>
</protein>
<accession>A0A087TVE7</accession>
<sequence length="77" mass="8615">MPIVFLFSVSSTGVSSTNPASRIHIGLHLPFSQILVQRLASAVFTSKFIITSRKRSPTRKEDDDRILGSSKPQHRKH</sequence>
<feature type="non-terminal residue" evidence="2">
    <location>
        <position position="77"/>
    </location>
</feature>
<reference evidence="2 3" key="1">
    <citation type="submission" date="2013-11" db="EMBL/GenBank/DDBJ databases">
        <title>Genome sequencing of Stegodyphus mimosarum.</title>
        <authorList>
            <person name="Bechsgaard J."/>
        </authorList>
    </citation>
    <scope>NUCLEOTIDE SEQUENCE [LARGE SCALE GENOMIC DNA]</scope>
</reference>